<evidence type="ECO:0000313" key="2">
    <source>
        <dbReference type="EMBL" id="KAL0455238.1"/>
    </source>
</evidence>
<accession>A0AAW2XMY1</accession>
<organism evidence="2">
    <name type="scientific">Sesamum latifolium</name>
    <dbReference type="NCBI Taxonomy" id="2727402"/>
    <lineage>
        <taxon>Eukaryota</taxon>
        <taxon>Viridiplantae</taxon>
        <taxon>Streptophyta</taxon>
        <taxon>Embryophyta</taxon>
        <taxon>Tracheophyta</taxon>
        <taxon>Spermatophyta</taxon>
        <taxon>Magnoliopsida</taxon>
        <taxon>eudicotyledons</taxon>
        <taxon>Gunneridae</taxon>
        <taxon>Pentapetalae</taxon>
        <taxon>asterids</taxon>
        <taxon>lamiids</taxon>
        <taxon>Lamiales</taxon>
        <taxon>Pedaliaceae</taxon>
        <taxon>Sesamum</taxon>
    </lineage>
</organism>
<protein>
    <submittedName>
        <fullName evidence="2">Uncharacterized protein</fullName>
    </submittedName>
</protein>
<reference evidence="2" key="2">
    <citation type="journal article" date="2024" name="Plant">
        <title>Genomic evolution and insights into agronomic trait innovations of Sesamum species.</title>
        <authorList>
            <person name="Miao H."/>
            <person name="Wang L."/>
            <person name="Qu L."/>
            <person name="Liu H."/>
            <person name="Sun Y."/>
            <person name="Le M."/>
            <person name="Wang Q."/>
            <person name="Wei S."/>
            <person name="Zheng Y."/>
            <person name="Lin W."/>
            <person name="Duan Y."/>
            <person name="Cao H."/>
            <person name="Xiong S."/>
            <person name="Wang X."/>
            <person name="Wei L."/>
            <person name="Li C."/>
            <person name="Ma Q."/>
            <person name="Ju M."/>
            <person name="Zhao R."/>
            <person name="Li G."/>
            <person name="Mu C."/>
            <person name="Tian Q."/>
            <person name="Mei H."/>
            <person name="Zhang T."/>
            <person name="Gao T."/>
            <person name="Zhang H."/>
        </authorList>
    </citation>
    <scope>NUCLEOTIDE SEQUENCE</scope>
    <source>
        <strain evidence="2">KEN1</strain>
    </source>
</reference>
<feature type="region of interest" description="Disordered" evidence="1">
    <location>
        <begin position="21"/>
        <end position="42"/>
    </location>
</feature>
<name>A0AAW2XMY1_9LAMI</name>
<proteinExistence type="predicted"/>
<reference evidence="2" key="1">
    <citation type="submission" date="2020-06" db="EMBL/GenBank/DDBJ databases">
        <authorList>
            <person name="Li T."/>
            <person name="Hu X."/>
            <person name="Zhang T."/>
            <person name="Song X."/>
            <person name="Zhang H."/>
            <person name="Dai N."/>
            <person name="Sheng W."/>
            <person name="Hou X."/>
            <person name="Wei L."/>
        </authorList>
    </citation>
    <scope>NUCLEOTIDE SEQUENCE</scope>
    <source>
        <strain evidence="2">KEN1</strain>
        <tissue evidence="2">Leaf</tissue>
    </source>
</reference>
<dbReference type="AlphaFoldDB" id="A0AAW2XMY1"/>
<comment type="caution">
    <text evidence="2">The sequence shown here is derived from an EMBL/GenBank/DDBJ whole genome shotgun (WGS) entry which is preliminary data.</text>
</comment>
<evidence type="ECO:0000256" key="1">
    <source>
        <dbReference type="SAM" id="MobiDB-lite"/>
    </source>
</evidence>
<gene>
    <name evidence="2" type="ORF">Slati_0863000</name>
</gene>
<sequence length="110" mass="11539">MDVSEDVLRRGGSVVGAMARGGGGAGARVTGVDPASTRVGGAPATTCRACVPLGTATAFCLSEGWLGFLWELTPVTHKLSHRRRQLMRATLTRVQLNLGFTFGPGLRNKT</sequence>
<dbReference type="EMBL" id="JACGWN010000003">
    <property type="protein sequence ID" value="KAL0455238.1"/>
    <property type="molecule type" value="Genomic_DNA"/>
</dbReference>